<keyword evidence="1" id="KW-0472">Membrane</keyword>
<keyword evidence="3" id="KW-1185">Reference proteome</keyword>
<evidence type="ECO:0000313" key="3">
    <source>
        <dbReference type="Proteomes" id="UP000324222"/>
    </source>
</evidence>
<evidence type="ECO:0000256" key="1">
    <source>
        <dbReference type="SAM" id="Phobius"/>
    </source>
</evidence>
<dbReference type="AlphaFoldDB" id="A0A5B7FEU6"/>
<feature type="transmembrane region" description="Helical" evidence="1">
    <location>
        <begin position="20"/>
        <end position="42"/>
    </location>
</feature>
<sequence>MAPPLAQPPNLRPTPFAGRGLASVSHLVSLLNTTMASFLALYSPPHHTYTHSKACHGPHYKC</sequence>
<name>A0A5B7FEU6_PORTR</name>
<keyword evidence="1" id="KW-0812">Transmembrane</keyword>
<keyword evidence="1" id="KW-1133">Transmembrane helix</keyword>
<reference evidence="2 3" key="1">
    <citation type="submission" date="2019-05" db="EMBL/GenBank/DDBJ databases">
        <title>Another draft genome of Portunus trituberculatus and its Hox gene families provides insights of decapod evolution.</title>
        <authorList>
            <person name="Jeong J.-H."/>
            <person name="Song I."/>
            <person name="Kim S."/>
            <person name="Choi T."/>
            <person name="Kim D."/>
            <person name="Ryu S."/>
            <person name="Kim W."/>
        </authorList>
    </citation>
    <scope>NUCLEOTIDE SEQUENCE [LARGE SCALE GENOMIC DNA]</scope>
    <source>
        <tissue evidence="2">Muscle</tissue>
    </source>
</reference>
<comment type="caution">
    <text evidence="2">The sequence shown here is derived from an EMBL/GenBank/DDBJ whole genome shotgun (WGS) entry which is preliminary data.</text>
</comment>
<organism evidence="2 3">
    <name type="scientific">Portunus trituberculatus</name>
    <name type="common">Swimming crab</name>
    <name type="synonym">Neptunus trituberculatus</name>
    <dbReference type="NCBI Taxonomy" id="210409"/>
    <lineage>
        <taxon>Eukaryota</taxon>
        <taxon>Metazoa</taxon>
        <taxon>Ecdysozoa</taxon>
        <taxon>Arthropoda</taxon>
        <taxon>Crustacea</taxon>
        <taxon>Multicrustacea</taxon>
        <taxon>Malacostraca</taxon>
        <taxon>Eumalacostraca</taxon>
        <taxon>Eucarida</taxon>
        <taxon>Decapoda</taxon>
        <taxon>Pleocyemata</taxon>
        <taxon>Brachyura</taxon>
        <taxon>Eubrachyura</taxon>
        <taxon>Portunoidea</taxon>
        <taxon>Portunidae</taxon>
        <taxon>Portuninae</taxon>
        <taxon>Portunus</taxon>
    </lineage>
</organism>
<evidence type="ECO:0000313" key="2">
    <source>
        <dbReference type="EMBL" id="MPC44057.1"/>
    </source>
</evidence>
<dbReference type="EMBL" id="VSRR010006102">
    <property type="protein sequence ID" value="MPC44057.1"/>
    <property type="molecule type" value="Genomic_DNA"/>
</dbReference>
<protein>
    <submittedName>
        <fullName evidence="2">Uncharacterized protein</fullName>
    </submittedName>
</protein>
<proteinExistence type="predicted"/>
<gene>
    <name evidence="2" type="ORF">E2C01_037717</name>
</gene>
<dbReference type="Proteomes" id="UP000324222">
    <property type="component" value="Unassembled WGS sequence"/>
</dbReference>
<accession>A0A5B7FEU6</accession>